<dbReference type="EC" id="2.5.1.-" evidence="7"/>
<dbReference type="Pfam" id="PF00348">
    <property type="entry name" value="polyprenyl_synt"/>
    <property type="match status" value="1"/>
</dbReference>
<reference evidence="8" key="1">
    <citation type="journal article" date="2019" name="Int. J. Syst. Evol. Microbiol.">
        <title>The Global Catalogue of Microorganisms (GCM) 10K type strain sequencing project: providing services to taxonomists for standard genome sequencing and annotation.</title>
        <authorList>
            <consortium name="The Broad Institute Genomics Platform"/>
            <consortium name="The Broad Institute Genome Sequencing Center for Infectious Disease"/>
            <person name="Wu L."/>
            <person name="Ma J."/>
        </authorList>
    </citation>
    <scope>NUCLEOTIDE SEQUENCE [LARGE SCALE GENOMIC DNA]</scope>
    <source>
        <strain evidence="8">CCUG 15531</strain>
    </source>
</reference>
<evidence type="ECO:0000256" key="4">
    <source>
        <dbReference type="ARBA" id="ARBA00022723"/>
    </source>
</evidence>
<keyword evidence="3 7" id="KW-0808">Transferase</keyword>
<dbReference type="Gene3D" id="1.10.600.10">
    <property type="entry name" value="Farnesyl Diphosphate Synthase"/>
    <property type="match status" value="1"/>
</dbReference>
<gene>
    <name evidence="7" type="ORF">ACFSFW_05880</name>
</gene>
<comment type="cofactor">
    <cofactor evidence="1">
        <name>Mg(2+)</name>
        <dbReference type="ChEBI" id="CHEBI:18420"/>
    </cofactor>
</comment>
<evidence type="ECO:0000256" key="3">
    <source>
        <dbReference type="ARBA" id="ARBA00022679"/>
    </source>
</evidence>
<dbReference type="RefSeq" id="WP_388035998.1">
    <property type="nucleotide sequence ID" value="NZ_JBHUEK010000007.1"/>
</dbReference>
<dbReference type="InterPro" id="IPR033749">
    <property type="entry name" value="Polyprenyl_synt_CS"/>
</dbReference>
<comment type="similarity">
    <text evidence="2">Belongs to the FPP/GGPP synthase family.</text>
</comment>
<sequence>MNVGLRNNAERCYQQAEKKAAQYFQILYKDVNDKSYIPTLTKDFKTWKHQHIHRSPFPFLTGGKRPSDTKDNNSYIRWLNYTGKLNQYLDRSISYIFMRDMGKDLKAPNTQSRIDNVVTSLKEHLLKTVSKDQNEEIDIFSTAGLYRWGQKEGIESTIIWLLEKLKTVSMNIPEGMDGTHAQRKLIKIIAGVIINEIEEMEEDLSPEVRTNKLDTALRLGFAYGLTYPFIDDLLDAQILTDKEQRQYSDMIRTTLLTETVPEPGKWTGQNKNLLEFVQSELSEAFQYIKNQQPEEKLHSFFEQSYVFFKSQEIDRDKVLSNATYTNEDLYIPIIIKSSSSRLIVRSLINAPEDEGHDKRIFCYGIYNQLADDFSDMFSDMEDSAVTPYTYYLTHHKKRTDLVNPYELYWTVISYLIHNIYNSDPKACEIILNRAINGLKRFKKRVGNKVYEEIMETFASGNPAFNHVVQKMVRKAEDVDFFDKLLRDHMVTNIKNEQKEKEEFTELVEEVRPKINNLLYIHHHNNDVSPVINAANYSLDGGGKRLRPIVTWMMGVKEYGLKESTIAPLLKSLEYMHTASLIYDDLPSQDNASFRRGQETVHQVYNTAIAELTGLFLTQRATFEQASLTQFDAEVVLKLIQYSTQSTEDMCKGQVMDLNSKGKQLSLEELNLMCHLKTGKGFEAALIMPSILSKVNEREIEALKKFAYHAGIAFQIKDDLLDVEGATVLLGKMVGKDAINNQSTFVTILGLEGAKKEMWEHYCKALEVLQDIQLKTSFLKQILNYFVHRDH</sequence>
<dbReference type="PROSITE" id="PS00723">
    <property type="entry name" value="POLYPRENYL_SYNTHASE_1"/>
    <property type="match status" value="1"/>
</dbReference>
<dbReference type="CDD" id="cd00685">
    <property type="entry name" value="Trans_IPPS_HT"/>
    <property type="match status" value="1"/>
</dbReference>
<accession>A0ABW4MP53</accession>
<proteinExistence type="inferred from homology"/>
<evidence type="ECO:0000256" key="2">
    <source>
        <dbReference type="ARBA" id="ARBA00006706"/>
    </source>
</evidence>
<dbReference type="GO" id="GO:0016740">
    <property type="term" value="F:transferase activity"/>
    <property type="evidence" value="ECO:0007669"/>
    <property type="project" value="UniProtKB-KW"/>
</dbReference>
<dbReference type="SFLD" id="SFLDS00005">
    <property type="entry name" value="Isoprenoid_Synthase_Type_I"/>
    <property type="match status" value="1"/>
</dbReference>
<evidence type="ECO:0000313" key="8">
    <source>
        <dbReference type="Proteomes" id="UP001597227"/>
    </source>
</evidence>
<dbReference type="EMBL" id="JBHUEK010000007">
    <property type="protein sequence ID" value="MFD1778190.1"/>
    <property type="molecule type" value="Genomic_DNA"/>
</dbReference>
<protein>
    <submittedName>
        <fullName evidence="7">Polyprenyl synthetase family protein</fullName>
        <ecNumber evidence="7">2.5.1.-</ecNumber>
    </submittedName>
</protein>
<keyword evidence="6" id="KW-0414">Isoprene biosynthesis</keyword>
<dbReference type="Proteomes" id="UP001597227">
    <property type="component" value="Unassembled WGS sequence"/>
</dbReference>
<dbReference type="InterPro" id="IPR000092">
    <property type="entry name" value="Polyprenyl_synt"/>
</dbReference>
<dbReference type="PANTHER" id="PTHR43281">
    <property type="entry name" value="FARNESYL DIPHOSPHATE SYNTHASE"/>
    <property type="match status" value="1"/>
</dbReference>
<dbReference type="SUPFAM" id="SSF48576">
    <property type="entry name" value="Terpenoid synthases"/>
    <property type="match status" value="1"/>
</dbReference>
<keyword evidence="8" id="KW-1185">Reference proteome</keyword>
<dbReference type="InterPro" id="IPR008949">
    <property type="entry name" value="Isoprenoid_synthase_dom_sf"/>
</dbReference>
<organism evidence="7 8">
    <name type="scientific">Fredinandcohnia salidurans</name>
    <dbReference type="NCBI Taxonomy" id="2595041"/>
    <lineage>
        <taxon>Bacteria</taxon>
        <taxon>Bacillati</taxon>
        <taxon>Bacillota</taxon>
        <taxon>Bacilli</taxon>
        <taxon>Bacillales</taxon>
        <taxon>Bacillaceae</taxon>
        <taxon>Fredinandcohnia</taxon>
    </lineage>
</organism>
<evidence type="ECO:0000256" key="6">
    <source>
        <dbReference type="ARBA" id="ARBA00023229"/>
    </source>
</evidence>
<dbReference type="PANTHER" id="PTHR43281:SF1">
    <property type="entry name" value="FARNESYL DIPHOSPHATE SYNTHASE"/>
    <property type="match status" value="1"/>
</dbReference>
<evidence type="ECO:0000256" key="1">
    <source>
        <dbReference type="ARBA" id="ARBA00001946"/>
    </source>
</evidence>
<evidence type="ECO:0000256" key="5">
    <source>
        <dbReference type="ARBA" id="ARBA00022842"/>
    </source>
</evidence>
<keyword evidence="4" id="KW-0479">Metal-binding</keyword>
<name>A0ABW4MP53_9BACI</name>
<keyword evidence="5" id="KW-0460">Magnesium</keyword>
<evidence type="ECO:0000313" key="7">
    <source>
        <dbReference type="EMBL" id="MFD1778190.1"/>
    </source>
</evidence>
<comment type="caution">
    <text evidence="7">The sequence shown here is derived from an EMBL/GenBank/DDBJ whole genome shotgun (WGS) entry which is preliminary data.</text>
</comment>